<dbReference type="Gene3D" id="1.10.10.2520">
    <property type="entry name" value="Cell wall hydrolase SleB, domain 1"/>
    <property type="match status" value="1"/>
</dbReference>
<organism evidence="1">
    <name type="scientific">Myoviridae sp. ct4uh47</name>
    <dbReference type="NCBI Taxonomy" id="2825032"/>
    <lineage>
        <taxon>Viruses</taxon>
        <taxon>Duplodnaviria</taxon>
        <taxon>Heunggongvirae</taxon>
        <taxon>Uroviricota</taxon>
        <taxon>Caudoviricetes</taxon>
    </lineage>
</organism>
<evidence type="ECO:0000313" key="1">
    <source>
        <dbReference type="EMBL" id="DAG02066.1"/>
    </source>
</evidence>
<accession>A0A8S5V5N1</accession>
<proteinExistence type="predicted"/>
<sequence length="136" mass="15323">MYLSMVDSFVERTSSLISDLEFKPTLGATEVILMCQTVYGEAKGCSREEQMLVAWCICNRVDATGASIEQVVTAPGQFHGYSSEHPVTDEIRSVVVEVLKAWHNGQEALVLPPFSTDPDYLYFYGDGSHNYFRKEW</sequence>
<protein>
    <submittedName>
        <fullName evidence="1">Cell Wall Hydrolase</fullName>
    </submittedName>
</protein>
<reference evidence="1" key="1">
    <citation type="journal article" date="2021" name="Proc. Natl. Acad. Sci. U.S.A.">
        <title>A Catalog of Tens of Thousands of Viruses from Human Metagenomes Reveals Hidden Associations with Chronic Diseases.</title>
        <authorList>
            <person name="Tisza M.J."/>
            <person name="Buck C.B."/>
        </authorList>
    </citation>
    <scope>NUCLEOTIDE SEQUENCE</scope>
    <source>
        <strain evidence="1">Ct4uh47</strain>
    </source>
</reference>
<name>A0A8S5V5N1_9CAUD</name>
<dbReference type="InterPro" id="IPR042047">
    <property type="entry name" value="SleB_dom1"/>
</dbReference>
<dbReference type="EMBL" id="BK016203">
    <property type="protein sequence ID" value="DAG02066.1"/>
    <property type="molecule type" value="Genomic_DNA"/>
</dbReference>
<keyword evidence="1" id="KW-0378">Hydrolase</keyword>
<dbReference type="GO" id="GO:0016787">
    <property type="term" value="F:hydrolase activity"/>
    <property type="evidence" value="ECO:0007669"/>
    <property type="project" value="UniProtKB-KW"/>
</dbReference>